<dbReference type="EMBL" id="JAAALK010000290">
    <property type="protein sequence ID" value="KAG8048247.1"/>
    <property type="molecule type" value="Genomic_DNA"/>
</dbReference>
<dbReference type="Proteomes" id="UP000729402">
    <property type="component" value="Unassembled WGS sequence"/>
</dbReference>
<organism evidence="2 3">
    <name type="scientific">Zizania palustris</name>
    <name type="common">Northern wild rice</name>
    <dbReference type="NCBI Taxonomy" id="103762"/>
    <lineage>
        <taxon>Eukaryota</taxon>
        <taxon>Viridiplantae</taxon>
        <taxon>Streptophyta</taxon>
        <taxon>Embryophyta</taxon>
        <taxon>Tracheophyta</taxon>
        <taxon>Spermatophyta</taxon>
        <taxon>Magnoliopsida</taxon>
        <taxon>Liliopsida</taxon>
        <taxon>Poales</taxon>
        <taxon>Poaceae</taxon>
        <taxon>BOP clade</taxon>
        <taxon>Oryzoideae</taxon>
        <taxon>Oryzeae</taxon>
        <taxon>Zizaniinae</taxon>
        <taxon>Zizania</taxon>
    </lineage>
</organism>
<gene>
    <name evidence="2" type="ORF">GUJ93_ZPchr0008g11445</name>
</gene>
<reference evidence="2" key="1">
    <citation type="journal article" date="2021" name="bioRxiv">
        <title>Whole Genome Assembly and Annotation of Northern Wild Rice, Zizania palustris L., Supports a Whole Genome Duplication in the Zizania Genus.</title>
        <authorList>
            <person name="Haas M."/>
            <person name="Kono T."/>
            <person name="Macchietto M."/>
            <person name="Millas R."/>
            <person name="McGilp L."/>
            <person name="Shao M."/>
            <person name="Duquette J."/>
            <person name="Hirsch C.N."/>
            <person name="Kimball J."/>
        </authorList>
    </citation>
    <scope>NUCLEOTIDE SEQUENCE</scope>
    <source>
        <tissue evidence="2">Fresh leaf tissue</tissue>
    </source>
</reference>
<feature type="region of interest" description="Disordered" evidence="1">
    <location>
        <begin position="127"/>
        <end position="163"/>
    </location>
</feature>
<keyword evidence="3" id="KW-1185">Reference proteome</keyword>
<proteinExistence type="predicted"/>
<accession>A0A8J5RK33</accession>
<evidence type="ECO:0000313" key="2">
    <source>
        <dbReference type="EMBL" id="KAG8048247.1"/>
    </source>
</evidence>
<feature type="region of interest" description="Disordered" evidence="1">
    <location>
        <begin position="38"/>
        <end position="102"/>
    </location>
</feature>
<evidence type="ECO:0000256" key="1">
    <source>
        <dbReference type="SAM" id="MobiDB-lite"/>
    </source>
</evidence>
<dbReference type="AlphaFoldDB" id="A0A8J5RK33"/>
<sequence length="163" mass="17322">MRSPARLRFQCLTPAGHGQNGSFAHLFAPMDSLSLSARGGATPPIRNERSRRRIDAASCPRKPPLVRARATTVRPSFDGAASRCTSSHPTKPPRACDSARAPPHLLPFSGDLSLLTKALGAESFHPNDVAMDGAVSTVNGRGPPCMSSSKAKASRQRGGKRKR</sequence>
<feature type="compositionally biased region" description="Basic residues" evidence="1">
    <location>
        <begin position="152"/>
        <end position="163"/>
    </location>
</feature>
<evidence type="ECO:0000313" key="3">
    <source>
        <dbReference type="Proteomes" id="UP000729402"/>
    </source>
</evidence>
<comment type="caution">
    <text evidence="2">The sequence shown here is derived from an EMBL/GenBank/DDBJ whole genome shotgun (WGS) entry which is preliminary data.</text>
</comment>
<protein>
    <submittedName>
        <fullName evidence="2">Uncharacterized protein</fullName>
    </submittedName>
</protein>
<name>A0A8J5RK33_ZIZPA</name>
<reference evidence="2" key="2">
    <citation type="submission" date="2021-02" db="EMBL/GenBank/DDBJ databases">
        <authorList>
            <person name="Kimball J.A."/>
            <person name="Haas M.W."/>
            <person name="Macchietto M."/>
            <person name="Kono T."/>
            <person name="Duquette J."/>
            <person name="Shao M."/>
        </authorList>
    </citation>
    <scope>NUCLEOTIDE SEQUENCE</scope>
    <source>
        <tissue evidence="2">Fresh leaf tissue</tissue>
    </source>
</reference>